<dbReference type="Gene3D" id="3.90.25.10">
    <property type="entry name" value="UDP-galactose 4-epimerase, domain 1"/>
    <property type="match status" value="1"/>
</dbReference>
<accession>A0A7S8IYR3</accession>
<evidence type="ECO:0000313" key="3">
    <source>
        <dbReference type="Proteomes" id="UP000593737"/>
    </source>
</evidence>
<dbReference type="SUPFAM" id="SSF51735">
    <property type="entry name" value="NAD(P)-binding Rossmann-fold domains"/>
    <property type="match status" value="1"/>
</dbReference>
<reference evidence="2 3" key="1">
    <citation type="journal article" date="2020" name="ISME J.">
        <title>Enrichment and physiological characterization of a novel comammox Nitrospira indicates ammonium inhibition of complete nitrification.</title>
        <authorList>
            <person name="Sakoula D."/>
            <person name="Koch H."/>
            <person name="Frank J."/>
            <person name="Jetten M.S.M."/>
            <person name="van Kessel M.A.H.J."/>
            <person name="Lucker S."/>
        </authorList>
    </citation>
    <scope>NUCLEOTIDE SEQUENCE [LARGE SCALE GENOMIC DNA]</scope>
    <source>
        <strain evidence="2">Comreactor17</strain>
    </source>
</reference>
<dbReference type="InterPro" id="IPR036291">
    <property type="entry name" value="NAD(P)-bd_dom_sf"/>
</dbReference>
<feature type="domain" description="NAD-dependent epimerase/dehydratase" evidence="1">
    <location>
        <begin position="5"/>
        <end position="230"/>
    </location>
</feature>
<evidence type="ECO:0000313" key="2">
    <source>
        <dbReference type="EMBL" id="QPD03451.1"/>
    </source>
</evidence>
<dbReference type="AlphaFoldDB" id="A0A7S8IYR3"/>
<dbReference type="InterPro" id="IPR050177">
    <property type="entry name" value="Lipid_A_modif_metabolic_enz"/>
</dbReference>
<dbReference type="Gene3D" id="3.40.50.720">
    <property type="entry name" value="NAD(P)-binding Rossmann-like Domain"/>
    <property type="match status" value="1"/>
</dbReference>
<dbReference type="PANTHER" id="PTHR43245">
    <property type="entry name" value="BIFUNCTIONAL POLYMYXIN RESISTANCE PROTEIN ARNA"/>
    <property type="match status" value="1"/>
</dbReference>
<name>A0A7S8IYR3_9BACT</name>
<dbReference type="Pfam" id="PF01370">
    <property type="entry name" value="Epimerase"/>
    <property type="match status" value="1"/>
</dbReference>
<gene>
    <name evidence="2" type="ORF">Nkreftii_001225</name>
</gene>
<evidence type="ECO:0000259" key="1">
    <source>
        <dbReference type="Pfam" id="PF01370"/>
    </source>
</evidence>
<dbReference type="CDD" id="cd08946">
    <property type="entry name" value="SDR_e"/>
    <property type="match status" value="1"/>
</dbReference>
<dbReference type="KEGG" id="nkf:Nkreftii_001225"/>
<dbReference type="PANTHER" id="PTHR43245:SF13">
    <property type="entry name" value="UDP-D-APIOSE_UDP-D-XYLOSE SYNTHASE 2"/>
    <property type="match status" value="1"/>
</dbReference>
<dbReference type="Proteomes" id="UP000593737">
    <property type="component" value="Chromosome"/>
</dbReference>
<proteinExistence type="predicted"/>
<organism evidence="2 3">
    <name type="scientific">Candidatus Nitrospira kreftii</name>
    <dbReference type="NCBI Taxonomy" id="2652173"/>
    <lineage>
        <taxon>Bacteria</taxon>
        <taxon>Pseudomonadati</taxon>
        <taxon>Nitrospirota</taxon>
        <taxon>Nitrospiria</taxon>
        <taxon>Nitrospirales</taxon>
        <taxon>Nitrospiraceae</taxon>
        <taxon>Nitrospira</taxon>
    </lineage>
</organism>
<sequence length="317" mass="33851">MTTVWITGGKGFIGRHLARLVSLRGERVCGIGHGLWPAAEAGKWGYTNWCNGEIEAVNLSQLARGSGVPDFVYHLAGGSSVGTSFQYPREDFCRSVDSTSRLLEWIRLNAPDAHMVCASSAAVYGAAFADPIPEHASLSPFSPYGSHKAMMEDLCRAYAENFGLHIVIVRLFSVYGAGLEKQLIWDLCSKLARGGDSSVVLGGTGEELRDWLHVSDAAALLWLARAECHESCHVVNGGTGIATSIREVARMVCEAWGGGASAEFSGIARVGDPPCLVADCTRAIRLGFKPGVMLAQGIHETVGWFKAGHKTCALPST</sequence>
<dbReference type="InterPro" id="IPR001509">
    <property type="entry name" value="Epimerase_deHydtase"/>
</dbReference>
<dbReference type="EMBL" id="CP047423">
    <property type="protein sequence ID" value="QPD03451.1"/>
    <property type="molecule type" value="Genomic_DNA"/>
</dbReference>
<protein>
    <submittedName>
        <fullName evidence="2">UDP-glucose 4-epimerase</fullName>
    </submittedName>
</protein>